<dbReference type="InterPro" id="IPR027417">
    <property type="entry name" value="P-loop_NTPase"/>
</dbReference>
<dbReference type="InterPro" id="IPR003439">
    <property type="entry name" value="ABC_transporter-like_ATP-bd"/>
</dbReference>
<dbReference type="InterPro" id="IPR017871">
    <property type="entry name" value="ABC_transporter-like_CS"/>
</dbReference>
<dbReference type="Gene3D" id="3.40.50.300">
    <property type="entry name" value="P-loop containing nucleotide triphosphate hydrolases"/>
    <property type="match status" value="2"/>
</dbReference>
<dbReference type="RefSeq" id="WP_138184421.1">
    <property type="nucleotide sequence ID" value="NZ_LS992241.1"/>
</dbReference>
<dbReference type="PANTHER" id="PTHR42855">
    <property type="entry name" value="ABC TRANSPORTER ATP-BINDING SUBUNIT"/>
    <property type="match status" value="1"/>
</dbReference>
<dbReference type="Pfam" id="PF00005">
    <property type="entry name" value="ABC_tran"/>
    <property type="match status" value="2"/>
</dbReference>
<organism evidence="4 5">
    <name type="scientific">Paenibacillus alvei</name>
    <name type="common">Bacillus alvei</name>
    <dbReference type="NCBI Taxonomy" id="44250"/>
    <lineage>
        <taxon>Bacteria</taxon>
        <taxon>Bacillati</taxon>
        <taxon>Bacillota</taxon>
        <taxon>Bacilli</taxon>
        <taxon>Bacillales</taxon>
        <taxon>Paenibacillaceae</taxon>
        <taxon>Paenibacillus</taxon>
    </lineage>
</organism>
<dbReference type="PROSITE" id="PS50893">
    <property type="entry name" value="ABC_TRANSPORTER_2"/>
    <property type="match status" value="2"/>
</dbReference>
<name>A0A383R3Z3_PAEAL</name>
<feature type="domain" description="ABC transporter" evidence="3">
    <location>
        <begin position="4"/>
        <end position="258"/>
    </location>
</feature>
<dbReference type="GO" id="GO:0016887">
    <property type="term" value="F:ATP hydrolysis activity"/>
    <property type="evidence" value="ECO:0007669"/>
    <property type="project" value="InterPro"/>
</dbReference>
<dbReference type="AlphaFoldDB" id="A0A383R3Z3"/>
<dbReference type="InterPro" id="IPR032781">
    <property type="entry name" value="ABC_tran_Xtn"/>
</dbReference>
<gene>
    <name evidence="4" type="primary">ettM</name>
    <name evidence="4" type="ORF">PBLR_10296</name>
</gene>
<keyword evidence="2" id="KW-0067">ATP-binding</keyword>
<evidence type="ECO:0000256" key="2">
    <source>
        <dbReference type="ARBA" id="ARBA00022840"/>
    </source>
</evidence>
<dbReference type="SMART" id="SM00382">
    <property type="entry name" value="AAA"/>
    <property type="match status" value="2"/>
</dbReference>
<reference evidence="5" key="1">
    <citation type="submission" date="2018-08" db="EMBL/GenBank/DDBJ databases">
        <authorList>
            <person name="Chevrot R."/>
        </authorList>
    </citation>
    <scope>NUCLEOTIDE SEQUENCE [LARGE SCALE GENOMIC DNA]</scope>
</reference>
<evidence type="ECO:0000313" key="4">
    <source>
        <dbReference type="EMBL" id="SYX81877.1"/>
    </source>
</evidence>
<dbReference type="InterPro" id="IPR051309">
    <property type="entry name" value="ABCF_ATPase"/>
</dbReference>
<proteinExistence type="predicted"/>
<dbReference type="SUPFAM" id="SSF52540">
    <property type="entry name" value="P-loop containing nucleoside triphosphate hydrolases"/>
    <property type="match status" value="2"/>
</dbReference>
<keyword evidence="1" id="KW-0547">Nucleotide-binding</keyword>
<dbReference type="EC" id="3.6.3.-" evidence="4"/>
<feature type="domain" description="ABC transporter" evidence="3">
    <location>
        <begin position="314"/>
        <end position="507"/>
    </location>
</feature>
<dbReference type="PROSITE" id="PS00211">
    <property type="entry name" value="ABC_TRANSPORTER_1"/>
    <property type="match status" value="2"/>
</dbReference>
<dbReference type="GO" id="GO:0005524">
    <property type="term" value="F:ATP binding"/>
    <property type="evidence" value="ECO:0007669"/>
    <property type="project" value="UniProtKB-KW"/>
</dbReference>
<accession>A0A383R3Z3</accession>
<dbReference type="CDD" id="cd03221">
    <property type="entry name" value="ABCF_EF-3"/>
    <property type="match status" value="2"/>
</dbReference>
<evidence type="ECO:0000313" key="5">
    <source>
        <dbReference type="Proteomes" id="UP000304148"/>
    </source>
</evidence>
<dbReference type="InterPro" id="IPR003593">
    <property type="entry name" value="AAA+_ATPase"/>
</dbReference>
<dbReference type="Pfam" id="PF12848">
    <property type="entry name" value="ABC_tran_Xtn"/>
    <property type="match status" value="1"/>
</dbReference>
<evidence type="ECO:0000256" key="1">
    <source>
        <dbReference type="ARBA" id="ARBA00022741"/>
    </source>
</evidence>
<evidence type="ECO:0000259" key="3">
    <source>
        <dbReference type="PROSITE" id="PS50893"/>
    </source>
</evidence>
<dbReference type="EMBL" id="LS992241">
    <property type="protein sequence ID" value="SYX81877.1"/>
    <property type="molecule type" value="Genomic_DNA"/>
</dbReference>
<sequence>MSMLSVEEVTHFYGDKRVFLDISFRLLPGEHAGIVGSNGAGKSTLLRILSGELLPDAGKVEWLPHVKVGYLQQHIDLQPGMTVLDYLRGAFGHLYAMEQNLMELAHKMAEDADNLELWLAKYGELQHRLEHSGFYEIEVKLEQIAAGLGLLDIGLDRDVEKLSGGQRTKLLLGRLLLEEPHVLLLDEPTNYLDEVHIDWLKGYLKGYKQAFLVISHDNSFLNEIATSIFHVEHQNIKRYVGNYEAFRSVYELNKLQQHEAYSRQQKEISRLEDFVQKNKIRKAKQAKSREKMLERMTRIDRPTSGSKPRFSFQVHVEPEGRIMRAEQLQIGYAKPLCSPLNLLMKRGEKIAIVGHNGVGKTTLLKTLLGELTPLHGNVRQGERVKVAYFAQELFVSDDSALDQLCAFRTDMTHQQIRKLLAMTGLTEEHIRQPLSSLSGGEQAKVRLCELMLTDSNVLVLDEPTNHLDTRAKEALIEALRSYNGSVLLVSHEPDFYADWVTQVWSLK</sequence>
<dbReference type="PANTHER" id="PTHR42855:SF2">
    <property type="entry name" value="DRUG RESISTANCE ABC TRANSPORTER,ATP-BINDING PROTEIN"/>
    <property type="match status" value="1"/>
</dbReference>
<dbReference type="FunFam" id="3.40.50.300:FF:000011">
    <property type="entry name" value="Putative ABC transporter ATP-binding component"/>
    <property type="match status" value="1"/>
</dbReference>
<protein>
    <submittedName>
        <fullName evidence="4">Putative energy-sensing inhibitor of translation</fullName>
        <ecNumber evidence="4">3.6.3.-</ecNumber>
    </submittedName>
</protein>
<dbReference type="Proteomes" id="UP000304148">
    <property type="component" value="Chromosome"/>
</dbReference>
<keyword evidence="4" id="KW-0378">Hydrolase</keyword>